<dbReference type="EMBL" id="AORV01000010">
    <property type="protein sequence ID" value="EMS73910.1"/>
    <property type="molecule type" value="Genomic_DNA"/>
</dbReference>
<evidence type="ECO:0000313" key="3">
    <source>
        <dbReference type="Proteomes" id="UP000014155"/>
    </source>
</evidence>
<keyword evidence="3" id="KW-1185">Reference proteome</keyword>
<organism evidence="2 3">
    <name type="scientific">Ruminiclostridium cellobioparum subsp. termitidis CT1112</name>
    <dbReference type="NCBI Taxonomy" id="1195236"/>
    <lineage>
        <taxon>Bacteria</taxon>
        <taxon>Bacillati</taxon>
        <taxon>Bacillota</taxon>
        <taxon>Clostridia</taxon>
        <taxon>Eubacteriales</taxon>
        <taxon>Oscillospiraceae</taxon>
        <taxon>Ruminiclostridium</taxon>
    </lineage>
</organism>
<feature type="transmembrane region" description="Helical" evidence="1">
    <location>
        <begin position="6"/>
        <end position="29"/>
    </location>
</feature>
<name>S0FNW8_RUMCE</name>
<feature type="transmembrane region" description="Helical" evidence="1">
    <location>
        <begin position="36"/>
        <end position="57"/>
    </location>
</feature>
<evidence type="ECO:0000256" key="1">
    <source>
        <dbReference type="SAM" id="Phobius"/>
    </source>
</evidence>
<dbReference type="Proteomes" id="UP000014155">
    <property type="component" value="Unassembled WGS sequence"/>
</dbReference>
<dbReference type="PATRIC" id="fig|1195236.3.peg.327"/>
<reference evidence="2 3" key="1">
    <citation type="journal article" date="2013" name="Genome Announc.">
        <title>Draft Genome Sequence of the Cellulolytic, Mesophilic, Anaerobic Bacterium Clostridium termitidis Strain CT1112 (DSM 5398).</title>
        <authorList>
            <person name="Lal S."/>
            <person name="Ramachandran U."/>
            <person name="Zhang X."/>
            <person name="Munir R."/>
            <person name="Sparling R."/>
            <person name="Levin D.B."/>
        </authorList>
    </citation>
    <scope>NUCLEOTIDE SEQUENCE [LARGE SCALE GENOMIC DNA]</scope>
    <source>
        <strain evidence="2 3">CT1112</strain>
    </source>
</reference>
<gene>
    <name evidence="2" type="ORF">CTER_5527</name>
</gene>
<dbReference type="AlphaFoldDB" id="S0FNW8"/>
<keyword evidence="1" id="KW-0812">Transmembrane</keyword>
<proteinExistence type="predicted"/>
<comment type="caution">
    <text evidence="2">The sequence shown here is derived from an EMBL/GenBank/DDBJ whole genome shotgun (WGS) entry which is preliminary data.</text>
</comment>
<accession>S0FNW8</accession>
<sequence>MENNIVFNVVLMLAAVWISIYTFSFGVWTWKKKNKFGAFIVMLIALVTTVLPFIYLFL</sequence>
<protein>
    <submittedName>
        <fullName evidence="2">Uncharacterized protein</fullName>
    </submittedName>
</protein>
<keyword evidence="1" id="KW-0472">Membrane</keyword>
<dbReference type="STRING" id="1195236.CTER_5527"/>
<evidence type="ECO:0000313" key="2">
    <source>
        <dbReference type="EMBL" id="EMS73910.1"/>
    </source>
</evidence>
<keyword evidence="1" id="KW-1133">Transmembrane helix</keyword>